<accession>A0A2C5Z1M8</accession>
<dbReference type="AlphaFoldDB" id="A0A2C5Z1M8"/>
<comment type="caution">
    <text evidence="1">The sequence shown here is derived from an EMBL/GenBank/DDBJ whole genome shotgun (WGS) entry which is preliminary data.</text>
</comment>
<organism evidence="1 2">
    <name type="scientific">Ophiocordyceps australis</name>
    <dbReference type="NCBI Taxonomy" id="1399860"/>
    <lineage>
        <taxon>Eukaryota</taxon>
        <taxon>Fungi</taxon>
        <taxon>Dikarya</taxon>
        <taxon>Ascomycota</taxon>
        <taxon>Pezizomycotina</taxon>
        <taxon>Sordariomycetes</taxon>
        <taxon>Hypocreomycetidae</taxon>
        <taxon>Hypocreales</taxon>
        <taxon>Ophiocordycipitaceae</taxon>
        <taxon>Ophiocordyceps</taxon>
    </lineage>
</organism>
<evidence type="ECO:0000313" key="2">
    <source>
        <dbReference type="Proteomes" id="UP000224854"/>
    </source>
</evidence>
<sequence length="125" mass="13668">MPALIAIIDKTVSGDKSILLYYNTSPAKLAYIVKSGTTEDDSASDIKPAGNDDYGYILNPSQMGGLIWKGTNYITALTTPDSDMNHAPDTYRVCTLLPRYQELATTTRDNQAVAMCTDALIQKDR</sequence>
<reference evidence="1 2" key="1">
    <citation type="submission" date="2017-06" db="EMBL/GenBank/DDBJ databases">
        <title>Ant-infecting Ophiocordyceps genomes reveal a high diversity of potential behavioral manipulation genes and a possible major role for enterotoxins.</title>
        <authorList>
            <person name="De Bekker C."/>
            <person name="Evans H.C."/>
            <person name="Brachmann A."/>
            <person name="Hughes D.P."/>
        </authorList>
    </citation>
    <scope>NUCLEOTIDE SEQUENCE [LARGE SCALE GENOMIC DNA]</scope>
    <source>
        <strain evidence="1 2">1348a</strain>
    </source>
</reference>
<dbReference type="EMBL" id="NJEU01000356">
    <property type="protein sequence ID" value="PHH75715.1"/>
    <property type="molecule type" value="Genomic_DNA"/>
</dbReference>
<dbReference type="OrthoDB" id="5426604at2759"/>
<proteinExistence type="predicted"/>
<protein>
    <submittedName>
        <fullName evidence="1">Uncharacterized protein</fullName>
    </submittedName>
</protein>
<dbReference type="Proteomes" id="UP000224854">
    <property type="component" value="Unassembled WGS sequence"/>
</dbReference>
<evidence type="ECO:0000313" key="1">
    <source>
        <dbReference type="EMBL" id="PHH75715.1"/>
    </source>
</evidence>
<keyword evidence="2" id="KW-1185">Reference proteome</keyword>
<name>A0A2C5Z1M8_9HYPO</name>
<gene>
    <name evidence="1" type="ORF">CDD82_4310</name>
</gene>